<dbReference type="AlphaFoldDB" id="A0A1H9JEU6"/>
<evidence type="ECO:0000259" key="1">
    <source>
        <dbReference type="Pfam" id="PF01243"/>
    </source>
</evidence>
<organism evidence="2 3">
    <name type="scientific">Hyunsoonleella jejuensis</name>
    <dbReference type="NCBI Taxonomy" id="419940"/>
    <lineage>
        <taxon>Bacteria</taxon>
        <taxon>Pseudomonadati</taxon>
        <taxon>Bacteroidota</taxon>
        <taxon>Flavobacteriia</taxon>
        <taxon>Flavobacteriales</taxon>
        <taxon>Flavobacteriaceae</taxon>
    </lineage>
</organism>
<dbReference type="Gene3D" id="2.30.110.10">
    <property type="entry name" value="Electron Transport, Fmn-binding Protein, Chain A"/>
    <property type="match status" value="1"/>
</dbReference>
<protein>
    <submittedName>
        <fullName evidence="2">Pyridoxamine 5'-phosphate oxidase</fullName>
    </submittedName>
</protein>
<dbReference type="Pfam" id="PF01243">
    <property type="entry name" value="PNPOx_N"/>
    <property type="match status" value="1"/>
</dbReference>
<dbReference type="PANTHER" id="PTHR39336:SF1">
    <property type="entry name" value="PYRIDOXAMINE PHOSPHATE OXIDASE FAMILY PROTEIN (AFU_ORTHOLOGUE AFUA_6G11440)"/>
    <property type="match status" value="1"/>
</dbReference>
<sequence length="182" mass="20993">MANFFNEITPALKTFIEGQHIFFVATAATEGRINLSPKGLADTFRIVDKNRVLWLNLTGSGNETAAHILQNDRMTIMFCSFEGKPLILRLYGNAKVYHERDIEFQNNKHLFPEIPGTRQIVDMIIESVQTSCGYAVPFMDFKEERQQLNAWAEKQGKEHIKNYWMEKNTKSIDGLETNIFED</sequence>
<name>A0A1H9JEU6_9FLAO</name>
<dbReference type="InterPro" id="IPR012349">
    <property type="entry name" value="Split_barrel_FMN-bd"/>
</dbReference>
<proteinExistence type="predicted"/>
<gene>
    <name evidence="2" type="ORF">SAMN05421824_2492</name>
</gene>
<evidence type="ECO:0000313" key="3">
    <source>
        <dbReference type="Proteomes" id="UP000198999"/>
    </source>
</evidence>
<reference evidence="2 3" key="1">
    <citation type="submission" date="2016-10" db="EMBL/GenBank/DDBJ databases">
        <authorList>
            <person name="de Groot N.N."/>
        </authorList>
    </citation>
    <scope>NUCLEOTIDE SEQUENCE [LARGE SCALE GENOMIC DNA]</scope>
    <source>
        <strain evidence="2 3">DSM 21035</strain>
    </source>
</reference>
<dbReference type="SUPFAM" id="SSF50475">
    <property type="entry name" value="FMN-binding split barrel"/>
    <property type="match status" value="1"/>
</dbReference>
<dbReference type="PANTHER" id="PTHR39336">
    <property type="entry name" value="PYRIDOXAMINE PHOSPHATE OXIDASE FAMILY PROTEIN (AFU_ORTHOLOGUE AFUA_6G11440)"/>
    <property type="match status" value="1"/>
</dbReference>
<dbReference type="STRING" id="419940.SAMN05421824_2492"/>
<accession>A0A1H9JEU6</accession>
<dbReference type="EMBL" id="FOFN01000003">
    <property type="protein sequence ID" value="SEQ85350.1"/>
    <property type="molecule type" value="Genomic_DNA"/>
</dbReference>
<keyword evidence="3" id="KW-1185">Reference proteome</keyword>
<feature type="domain" description="Pyridoxamine 5'-phosphate oxidase N-terminal" evidence="1">
    <location>
        <begin position="8"/>
        <end position="130"/>
    </location>
</feature>
<dbReference type="Proteomes" id="UP000198999">
    <property type="component" value="Unassembled WGS sequence"/>
</dbReference>
<evidence type="ECO:0000313" key="2">
    <source>
        <dbReference type="EMBL" id="SEQ85350.1"/>
    </source>
</evidence>
<dbReference type="InterPro" id="IPR011576">
    <property type="entry name" value="Pyridox_Oxase_N"/>
</dbReference>
<dbReference type="OrthoDB" id="115989at2"/>
<dbReference type="RefSeq" id="WP_092580013.1">
    <property type="nucleotide sequence ID" value="NZ_FOFN01000003.1"/>
</dbReference>